<gene>
    <name evidence="1" type="ORF">TPA0910_86880</name>
</gene>
<name>A0ABQ3UF83_STRHY</name>
<accession>A0ABQ3UF83</accession>
<keyword evidence="2" id="KW-1185">Reference proteome</keyword>
<dbReference type="Proteomes" id="UP001054854">
    <property type="component" value="Unassembled WGS sequence"/>
</dbReference>
<protein>
    <submittedName>
        <fullName evidence="1">Uncharacterized protein</fullName>
    </submittedName>
</protein>
<dbReference type="EMBL" id="BNEK01000007">
    <property type="protein sequence ID" value="GHJ34255.1"/>
    <property type="molecule type" value="Genomic_DNA"/>
</dbReference>
<dbReference type="RefSeq" id="WP_236260075.1">
    <property type="nucleotide sequence ID" value="NZ_BNEK01000007.1"/>
</dbReference>
<sequence length="109" mass="12455">MSAEQTPKTVDPTQHRPLDLCEYCEDVTTCPGWMQGRMKQVYRVEGWENDAWNMMSSTQKLVRDAERRMAQLKARFPEIPMRVVAETTTYMVVATAPAETPPAEGDQMT</sequence>
<reference evidence="1" key="1">
    <citation type="submission" date="2024-05" db="EMBL/GenBank/DDBJ databases">
        <title>Whole genome shotgun sequence of Streptomyces hygroscopicus NBRC 113678.</title>
        <authorList>
            <person name="Komaki H."/>
            <person name="Tamura T."/>
        </authorList>
    </citation>
    <scope>NUCLEOTIDE SEQUENCE</scope>
    <source>
        <strain evidence="1">N11-34</strain>
    </source>
</reference>
<organism evidence="1 2">
    <name type="scientific">Streptomyces hygroscopicus</name>
    <dbReference type="NCBI Taxonomy" id="1912"/>
    <lineage>
        <taxon>Bacteria</taxon>
        <taxon>Bacillati</taxon>
        <taxon>Actinomycetota</taxon>
        <taxon>Actinomycetes</taxon>
        <taxon>Kitasatosporales</taxon>
        <taxon>Streptomycetaceae</taxon>
        <taxon>Streptomyces</taxon>
        <taxon>Streptomyces violaceusniger group</taxon>
    </lineage>
</organism>
<evidence type="ECO:0000313" key="2">
    <source>
        <dbReference type="Proteomes" id="UP001054854"/>
    </source>
</evidence>
<evidence type="ECO:0000313" key="1">
    <source>
        <dbReference type="EMBL" id="GHJ34255.1"/>
    </source>
</evidence>
<comment type="caution">
    <text evidence="1">The sequence shown here is derived from an EMBL/GenBank/DDBJ whole genome shotgun (WGS) entry which is preliminary data.</text>
</comment>
<proteinExistence type="predicted"/>